<keyword evidence="7" id="KW-1185">Reference proteome</keyword>
<name>A0ABR7FVI7_9FIRM</name>
<proteinExistence type="inferred from homology"/>
<organism evidence="6 7">
    <name type="scientific">Anaerostipes hominis</name>
    <name type="common">ex Liu et al. 2021</name>
    <dbReference type="NCBI Taxonomy" id="2763018"/>
    <lineage>
        <taxon>Bacteria</taxon>
        <taxon>Bacillati</taxon>
        <taxon>Bacillota</taxon>
        <taxon>Clostridia</taxon>
        <taxon>Lachnospirales</taxon>
        <taxon>Lachnospiraceae</taxon>
        <taxon>Anaerostipes</taxon>
    </lineage>
</organism>
<dbReference type="InterPro" id="IPR001367">
    <property type="entry name" value="Fe_dep_repressor"/>
</dbReference>
<gene>
    <name evidence="6" type="ORF">H8S22_17045</name>
</gene>
<dbReference type="SMART" id="SM00529">
    <property type="entry name" value="HTH_DTXR"/>
    <property type="match status" value="1"/>
</dbReference>
<dbReference type="InterPro" id="IPR050536">
    <property type="entry name" value="DtxR_MntR_Metal-Reg"/>
</dbReference>
<accession>A0ABR7FVI7</accession>
<dbReference type="EMBL" id="JACOOS010000034">
    <property type="protein sequence ID" value="MBC5679194.1"/>
    <property type="molecule type" value="Genomic_DNA"/>
</dbReference>
<evidence type="ECO:0000313" key="7">
    <source>
        <dbReference type="Proteomes" id="UP000635828"/>
    </source>
</evidence>
<dbReference type="RefSeq" id="WP_024726371.1">
    <property type="nucleotide sequence ID" value="NZ_JACOOS010000034.1"/>
</dbReference>
<evidence type="ECO:0000313" key="6">
    <source>
        <dbReference type="EMBL" id="MBC5679194.1"/>
    </source>
</evidence>
<feature type="domain" description="HTH dtxR-type" evidence="5">
    <location>
        <begin position="1"/>
        <end position="62"/>
    </location>
</feature>
<dbReference type="PROSITE" id="PS50944">
    <property type="entry name" value="HTH_DTXR"/>
    <property type="match status" value="1"/>
</dbReference>
<keyword evidence="4" id="KW-0804">Transcription</keyword>
<dbReference type="InterPro" id="IPR022689">
    <property type="entry name" value="Iron_dep_repressor"/>
</dbReference>
<dbReference type="Pfam" id="PF01325">
    <property type="entry name" value="Fe_dep_repress"/>
    <property type="match status" value="1"/>
</dbReference>
<dbReference type="Gene3D" id="1.10.10.10">
    <property type="entry name" value="Winged helix-like DNA-binding domain superfamily/Winged helix DNA-binding domain"/>
    <property type="match status" value="1"/>
</dbReference>
<keyword evidence="3" id="KW-0238">DNA-binding</keyword>
<protein>
    <submittedName>
        <fullName evidence="6">Metal-dependent transcriptional regulator</fullName>
    </submittedName>
</protein>
<dbReference type="SUPFAM" id="SSF47979">
    <property type="entry name" value="Iron-dependent repressor protein, dimerization domain"/>
    <property type="match status" value="1"/>
</dbReference>
<dbReference type="InterPro" id="IPR036388">
    <property type="entry name" value="WH-like_DNA-bd_sf"/>
</dbReference>
<sequence length="128" mass="14415">MLESRENYLEAILMLKQELGQVRSIDIARKLNYSKPSVSRAVGILKKGGYILVDAKGYISLTSEGLKKAESIYERHRTLTSLFMQIAGVPEHVAEEDACRCEHVLSAQTFQGIKMFLNENGIRKREGV</sequence>
<evidence type="ECO:0000256" key="4">
    <source>
        <dbReference type="ARBA" id="ARBA00023163"/>
    </source>
</evidence>
<dbReference type="InterPro" id="IPR036390">
    <property type="entry name" value="WH_DNA-bd_sf"/>
</dbReference>
<dbReference type="PANTHER" id="PTHR33238:SF7">
    <property type="entry name" value="IRON-DEPENDENT TRANSCRIPTIONAL REGULATOR"/>
    <property type="match status" value="1"/>
</dbReference>
<keyword evidence="2" id="KW-0805">Transcription regulation</keyword>
<evidence type="ECO:0000259" key="5">
    <source>
        <dbReference type="PROSITE" id="PS50944"/>
    </source>
</evidence>
<comment type="similarity">
    <text evidence="1">Belongs to the DtxR/MntR family.</text>
</comment>
<dbReference type="Gene3D" id="1.10.60.10">
    <property type="entry name" value="Iron dependent repressor, metal binding and dimerisation domain"/>
    <property type="match status" value="1"/>
</dbReference>
<evidence type="ECO:0000256" key="3">
    <source>
        <dbReference type="ARBA" id="ARBA00023125"/>
    </source>
</evidence>
<evidence type="ECO:0000256" key="2">
    <source>
        <dbReference type="ARBA" id="ARBA00023015"/>
    </source>
</evidence>
<comment type="caution">
    <text evidence="6">The sequence shown here is derived from an EMBL/GenBank/DDBJ whole genome shotgun (WGS) entry which is preliminary data.</text>
</comment>
<dbReference type="SUPFAM" id="SSF46785">
    <property type="entry name" value="Winged helix' DNA-binding domain"/>
    <property type="match status" value="1"/>
</dbReference>
<evidence type="ECO:0000256" key="1">
    <source>
        <dbReference type="ARBA" id="ARBA00007871"/>
    </source>
</evidence>
<dbReference type="InterPro" id="IPR022687">
    <property type="entry name" value="HTH_DTXR"/>
</dbReference>
<dbReference type="Proteomes" id="UP000635828">
    <property type="component" value="Unassembled WGS sequence"/>
</dbReference>
<dbReference type="PANTHER" id="PTHR33238">
    <property type="entry name" value="IRON (METAL) DEPENDENT REPRESSOR, DTXR FAMILY"/>
    <property type="match status" value="1"/>
</dbReference>
<dbReference type="Pfam" id="PF02742">
    <property type="entry name" value="Fe_dep_repr_C"/>
    <property type="match status" value="1"/>
</dbReference>
<reference evidence="6 7" key="1">
    <citation type="submission" date="2020-08" db="EMBL/GenBank/DDBJ databases">
        <title>Genome public.</title>
        <authorList>
            <person name="Liu C."/>
            <person name="Sun Q."/>
        </authorList>
    </citation>
    <scope>NUCLEOTIDE SEQUENCE [LARGE SCALE GENOMIC DNA]</scope>
    <source>
        <strain evidence="6 7">NSJ-7</strain>
    </source>
</reference>
<dbReference type="InterPro" id="IPR036421">
    <property type="entry name" value="Fe_dep_repressor_sf"/>
</dbReference>